<dbReference type="SUPFAM" id="SSF82689">
    <property type="entry name" value="Mechanosensitive channel protein MscS (YggB), C-terminal domain"/>
    <property type="match status" value="1"/>
</dbReference>
<keyword evidence="4 8" id="KW-0812">Transmembrane</keyword>
<dbReference type="EMBL" id="CP132508">
    <property type="protein sequence ID" value="WPD19649.1"/>
    <property type="molecule type" value="Genomic_DNA"/>
</dbReference>
<feature type="compositionally biased region" description="Low complexity" evidence="7">
    <location>
        <begin position="379"/>
        <end position="398"/>
    </location>
</feature>
<evidence type="ECO:0000256" key="6">
    <source>
        <dbReference type="ARBA" id="ARBA00023136"/>
    </source>
</evidence>
<dbReference type="InterPro" id="IPR049142">
    <property type="entry name" value="MS_channel_1st"/>
</dbReference>
<feature type="transmembrane region" description="Helical" evidence="8">
    <location>
        <begin position="143"/>
        <end position="165"/>
    </location>
</feature>
<dbReference type="PANTHER" id="PTHR30566:SF25">
    <property type="entry name" value="INNER MEMBRANE PROTEIN"/>
    <property type="match status" value="1"/>
</dbReference>
<dbReference type="Gene3D" id="3.30.70.100">
    <property type="match status" value="1"/>
</dbReference>
<evidence type="ECO:0000256" key="8">
    <source>
        <dbReference type="SAM" id="Phobius"/>
    </source>
</evidence>
<feature type="transmembrane region" description="Helical" evidence="8">
    <location>
        <begin position="107"/>
        <end position="131"/>
    </location>
</feature>
<keyword evidence="5 8" id="KW-1133">Transmembrane helix</keyword>
<organism evidence="12 13">
    <name type="scientific">Thermaerobacter composti</name>
    <dbReference type="NCBI Taxonomy" id="554949"/>
    <lineage>
        <taxon>Bacteria</taxon>
        <taxon>Bacillati</taxon>
        <taxon>Bacillota</taxon>
        <taxon>Clostridia</taxon>
        <taxon>Eubacteriales</taxon>
        <taxon>Clostridiales Family XVII. Incertae Sedis</taxon>
        <taxon>Thermaerobacter</taxon>
    </lineage>
</organism>
<proteinExistence type="inferred from homology"/>
<reference evidence="12 13" key="1">
    <citation type="submission" date="2023-08" db="EMBL/GenBank/DDBJ databases">
        <title>Genome sequence of Thermaerobacter compostii strain Ins1, a spore-forming filamentous bacterium isolated from a deep geothermal reservoir.</title>
        <authorList>
            <person name="Bregnard D."/>
            <person name="Gonzalez D."/>
            <person name="Junier P."/>
        </authorList>
    </citation>
    <scope>NUCLEOTIDE SEQUENCE [LARGE SCALE GENOMIC DNA]</scope>
    <source>
        <strain evidence="12 13">Ins1</strain>
    </source>
</reference>
<keyword evidence="6 8" id="KW-0472">Membrane</keyword>
<dbReference type="Pfam" id="PF00924">
    <property type="entry name" value="MS_channel_2nd"/>
    <property type="match status" value="1"/>
</dbReference>
<evidence type="ECO:0000256" key="1">
    <source>
        <dbReference type="ARBA" id="ARBA00004651"/>
    </source>
</evidence>
<feature type="domain" description="Mechanosensitive ion channel MscS C-terminal" evidence="10">
    <location>
        <begin position="265"/>
        <end position="350"/>
    </location>
</feature>
<evidence type="ECO:0000256" key="4">
    <source>
        <dbReference type="ARBA" id="ARBA00022692"/>
    </source>
</evidence>
<evidence type="ECO:0000256" key="7">
    <source>
        <dbReference type="SAM" id="MobiDB-lite"/>
    </source>
</evidence>
<evidence type="ECO:0000256" key="3">
    <source>
        <dbReference type="ARBA" id="ARBA00022475"/>
    </source>
</evidence>
<dbReference type="SUPFAM" id="SSF50182">
    <property type="entry name" value="Sm-like ribonucleoproteins"/>
    <property type="match status" value="1"/>
</dbReference>
<evidence type="ECO:0000259" key="11">
    <source>
        <dbReference type="Pfam" id="PF21088"/>
    </source>
</evidence>
<name>A0ABZ0QQ73_9FIRM</name>
<feature type="region of interest" description="Disordered" evidence="7">
    <location>
        <begin position="379"/>
        <end position="406"/>
    </location>
</feature>
<dbReference type="Pfam" id="PF21088">
    <property type="entry name" value="MS_channel_1st"/>
    <property type="match status" value="1"/>
</dbReference>
<dbReference type="InterPro" id="IPR023408">
    <property type="entry name" value="MscS_beta-dom_sf"/>
</dbReference>
<feature type="domain" description="Mechanosensitive ion channel MscS" evidence="9">
    <location>
        <begin position="192"/>
        <end position="259"/>
    </location>
</feature>
<keyword evidence="3" id="KW-1003">Cell membrane</keyword>
<feature type="transmembrane region" description="Helical" evidence="8">
    <location>
        <begin position="25"/>
        <end position="42"/>
    </location>
</feature>
<dbReference type="InterPro" id="IPR049278">
    <property type="entry name" value="MS_channel_C"/>
</dbReference>
<dbReference type="InterPro" id="IPR011014">
    <property type="entry name" value="MscS_channel_TM-2"/>
</dbReference>
<evidence type="ECO:0000313" key="13">
    <source>
        <dbReference type="Proteomes" id="UP001304683"/>
    </source>
</evidence>
<dbReference type="InterPro" id="IPR010920">
    <property type="entry name" value="LSM_dom_sf"/>
</dbReference>
<feature type="transmembrane region" description="Helical" evidence="8">
    <location>
        <begin position="172"/>
        <end position="190"/>
    </location>
</feature>
<dbReference type="InterPro" id="IPR011066">
    <property type="entry name" value="MscS_channel_C_sf"/>
</dbReference>
<evidence type="ECO:0000259" key="10">
    <source>
        <dbReference type="Pfam" id="PF21082"/>
    </source>
</evidence>
<comment type="subcellular location">
    <subcellularLocation>
        <location evidence="1">Cell membrane</location>
        <topology evidence="1">Multi-pass membrane protein</topology>
    </subcellularLocation>
</comment>
<evidence type="ECO:0000259" key="9">
    <source>
        <dbReference type="Pfam" id="PF00924"/>
    </source>
</evidence>
<dbReference type="Pfam" id="PF21082">
    <property type="entry name" value="MS_channel_3rd"/>
    <property type="match status" value="1"/>
</dbReference>
<dbReference type="Gene3D" id="1.10.287.1260">
    <property type="match status" value="1"/>
</dbReference>
<evidence type="ECO:0000313" key="12">
    <source>
        <dbReference type="EMBL" id="WPD19649.1"/>
    </source>
</evidence>
<keyword evidence="13" id="KW-1185">Reference proteome</keyword>
<dbReference type="InterPro" id="IPR006685">
    <property type="entry name" value="MscS_channel_2nd"/>
</dbReference>
<protein>
    <submittedName>
        <fullName evidence="12">Mechanosensitive ion channel family protein</fullName>
    </submittedName>
</protein>
<comment type="similarity">
    <text evidence="2">Belongs to the MscS (TC 1.A.23) family.</text>
</comment>
<dbReference type="PANTHER" id="PTHR30566">
    <property type="entry name" value="YNAI-RELATED MECHANOSENSITIVE ION CHANNEL"/>
    <property type="match status" value="1"/>
</dbReference>
<sequence length="406" mass="44263">MTGDTAFLALAAAPFTRWLILGNPVWRWLVALGVALLTLALLKLARDRLAARLAVLAGRTGTAWDDFLVELLQRRTGTLTLLVLAVWAGSQVLALPEPLAFRLRQIVGIALILQVALWANYAIGFFLSRAFQERGGEDEEVAAALAAAQLLSRVGLWTLVILVVLRQLGMDITALVAGLGIAGIAVGLALQNVLGDLFASLSIVLDKPFVVGDFIVVDNFVGTVQHVGIKTTRVRALTGEEVVFANADLLKSRIRNMKRMTERRVEFRIRVAYGTPVQQLERIPAMVREIIESQPHVRFDRGHLKQLGDSALIFEFVYFVTDPDYLLYMDIQQAINLAIYRRFAEEGIPFAFPTQTVHVVEEGAEVPAKATASDLVAAPRGAAEAAAPPREEPASGSARRPSAEQG</sequence>
<dbReference type="RefSeq" id="WP_318751144.1">
    <property type="nucleotide sequence ID" value="NZ_CP132508.1"/>
</dbReference>
<feature type="domain" description="Mechanosensitive ion channel transmembrane helices 2/3" evidence="11">
    <location>
        <begin position="152"/>
        <end position="191"/>
    </location>
</feature>
<gene>
    <name evidence="12" type="ORF">Q5761_02970</name>
</gene>
<evidence type="ECO:0000256" key="2">
    <source>
        <dbReference type="ARBA" id="ARBA00008017"/>
    </source>
</evidence>
<accession>A0ABZ0QQ73</accession>
<dbReference type="Proteomes" id="UP001304683">
    <property type="component" value="Chromosome"/>
</dbReference>
<dbReference type="Gene3D" id="2.30.30.60">
    <property type="match status" value="1"/>
</dbReference>
<evidence type="ECO:0000256" key="5">
    <source>
        <dbReference type="ARBA" id="ARBA00022989"/>
    </source>
</evidence>
<dbReference type="SUPFAM" id="SSF82861">
    <property type="entry name" value="Mechanosensitive channel protein MscS (YggB), transmembrane region"/>
    <property type="match status" value="1"/>
</dbReference>